<dbReference type="AlphaFoldDB" id="A0AAN6W7G3"/>
<accession>A0AAN6W7G3</accession>
<feature type="compositionally biased region" description="Basic and acidic residues" evidence="1">
    <location>
        <begin position="71"/>
        <end position="81"/>
    </location>
</feature>
<sequence>MIQEQQQQQQQQQQQPRLEASNYLPQTPPDSPNNNDYQEYTFMRRATSRGTFGMMETITEHSEESESNIQCEKERDGRDDEIAASPPSLSNSDSSTTATTAANVSRPSTRHGRDPGTPEPLSGIELEPLSLDDWLNMQAYLRAMAIYGGGAPERSSSIPTPIRAATHKGSIGSLATVLTTSTASSLGTGISTDITATQESTVSGRLRQELDLMVARGGAMSGGPGSQPATSSDGNAAGLSGTDTSSPLASLASRSGSPAGTSTIIPPRPEVVVPEAAISEPKPGTTNDEAEDWIPKNYLEGKWHIPPKTFDDSVLTFLQGPTKAEEEAAAVSGAERSKNGTKLSSSTIGNEYKKIDDVKGGGIDENGELTEPLWGHSSALHDNVRRWYVEEVLFTRMVAIASTTIPGKSDLKFLFVPESVRAEIRRLGDPLIQFGYEIQKYCLEYVEGYDLSWVISQWQQCQEGREDATHEGKTTKKPQRDSAIEMGCSDARPGSPDCGCPLDRSCPHAGSSTGRSRQQGPTTPPQLQLPPVVAAVSSRTKKPRNAALTTIQGGRDDRVPVNEEAPGPEANTRSDTPSSTSTAMSGNTHAISTASAWRPGPPRLKPRPRPLTDEEEDQLIRAINAVVTGLTHMRDSLNEIHSVLSATKVMSRLLPTPESREESQKQFRRLYGELVPPIPRRMNDLLALMEEKTDIIASILDDGRPDGGGAPPGVARRQRQSGPGRRTTMAGGLGPGSPTRMAAAACSSCSPSSPKAPPPQAAGTLRAHIHHLLHTSQKTYTLRLAYAHAHLYALQKLYSCPMLDSFTYRSLPSLEARLERLRQQDRVHDGAGSLCAMSHSVLSMAQGIQKRRGGRSAKNKKAAVIAVGLAKRKSASVVVSCRIKGFVGK</sequence>
<name>A0AAN6W7G3_9PEZI</name>
<comment type="caution">
    <text evidence="2">The sequence shown here is derived from an EMBL/GenBank/DDBJ whole genome shotgun (WGS) entry which is preliminary data.</text>
</comment>
<feature type="region of interest" description="Disordered" evidence="1">
    <location>
        <begin position="507"/>
        <end position="614"/>
    </location>
</feature>
<evidence type="ECO:0000313" key="2">
    <source>
        <dbReference type="EMBL" id="KAK4176778.1"/>
    </source>
</evidence>
<reference evidence="2" key="2">
    <citation type="submission" date="2023-05" db="EMBL/GenBank/DDBJ databases">
        <authorList>
            <consortium name="Lawrence Berkeley National Laboratory"/>
            <person name="Steindorff A."/>
            <person name="Hensen N."/>
            <person name="Bonometti L."/>
            <person name="Westerberg I."/>
            <person name="Brannstrom I.O."/>
            <person name="Guillou S."/>
            <person name="Cros-Aarteil S."/>
            <person name="Calhoun S."/>
            <person name="Haridas S."/>
            <person name="Kuo A."/>
            <person name="Mondo S."/>
            <person name="Pangilinan J."/>
            <person name="Riley R."/>
            <person name="Labutti K."/>
            <person name="Andreopoulos B."/>
            <person name="Lipzen A."/>
            <person name="Chen C."/>
            <person name="Yanf M."/>
            <person name="Daum C."/>
            <person name="Ng V."/>
            <person name="Clum A."/>
            <person name="Ohm R."/>
            <person name="Martin F."/>
            <person name="Silar P."/>
            <person name="Natvig D."/>
            <person name="Lalanne C."/>
            <person name="Gautier V."/>
            <person name="Ament-Velasquez S.L."/>
            <person name="Kruys A."/>
            <person name="Hutchinson M.I."/>
            <person name="Powell A.J."/>
            <person name="Barry K."/>
            <person name="Miller A.N."/>
            <person name="Grigoriev I.V."/>
            <person name="Debuchy R."/>
            <person name="Gladieux P."/>
            <person name="Thoren M.H."/>
            <person name="Johannesson H."/>
        </authorList>
    </citation>
    <scope>NUCLEOTIDE SEQUENCE</scope>
    <source>
        <strain evidence="2">CBS 892.96</strain>
    </source>
</reference>
<feature type="compositionally biased region" description="Low complexity" evidence="1">
    <location>
        <begin position="83"/>
        <end position="105"/>
    </location>
</feature>
<reference evidence="2" key="1">
    <citation type="journal article" date="2023" name="Mol. Phylogenet. Evol.">
        <title>Genome-scale phylogeny and comparative genomics of the fungal order Sordariales.</title>
        <authorList>
            <person name="Hensen N."/>
            <person name="Bonometti L."/>
            <person name="Westerberg I."/>
            <person name="Brannstrom I.O."/>
            <person name="Guillou S."/>
            <person name="Cros-Aarteil S."/>
            <person name="Calhoun S."/>
            <person name="Haridas S."/>
            <person name="Kuo A."/>
            <person name="Mondo S."/>
            <person name="Pangilinan J."/>
            <person name="Riley R."/>
            <person name="LaButti K."/>
            <person name="Andreopoulos B."/>
            <person name="Lipzen A."/>
            <person name="Chen C."/>
            <person name="Yan M."/>
            <person name="Daum C."/>
            <person name="Ng V."/>
            <person name="Clum A."/>
            <person name="Steindorff A."/>
            <person name="Ohm R.A."/>
            <person name="Martin F."/>
            <person name="Silar P."/>
            <person name="Natvig D.O."/>
            <person name="Lalanne C."/>
            <person name="Gautier V."/>
            <person name="Ament-Velasquez S.L."/>
            <person name="Kruys A."/>
            <person name="Hutchinson M.I."/>
            <person name="Powell A.J."/>
            <person name="Barry K."/>
            <person name="Miller A.N."/>
            <person name="Grigoriev I.V."/>
            <person name="Debuchy R."/>
            <person name="Gladieux P."/>
            <person name="Hiltunen Thoren M."/>
            <person name="Johannesson H."/>
        </authorList>
    </citation>
    <scope>NUCLEOTIDE SEQUENCE</scope>
    <source>
        <strain evidence="2">CBS 892.96</strain>
    </source>
</reference>
<feature type="compositionally biased region" description="Polar residues" evidence="1">
    <location>
        <begin position="510"/>
        <end position="520"/>
    </location>
</feature>
<evidence type="ECO:0000313" key="3">
    <source>
        <dbReference type="Proteomes" id="UP001302321"/>
    </source>
</evidence>
<evidence type="ECO:0000256" key="1">
    <source>
        <dbReference type="SAM" id="MobiDB-lite"/>
    </source>
</evidence>
<feature type="compositionally biased region" description="Basic and acidic residues" evidence="1">
    <location>
        <begin position="465"/>
        <end position="483"/>
    </location>
</feature>
<feature type="region of interest" description="Disordered" evidence="1">
    <location>
        <begin position="1"/>
        <end position="124"/>
    </location>
</feature>
<feature type="compositionally biased region" description="Low complexity" evidence="1">
    <location>
        <begin position="1"/>
        <end position="15"/>
    </location>
</feature>
<protein>
    <submittedName>
        <fullName evidence="2">Uncharacterized protein</fullName>
    </submittedName>
</protein>
<feature type="region of interest" description="Disordered" evidence="1">
    <location>
        <begin position="699"/>
        <end position="762"/>
    </location>
</feature>
<dbReference type="Proteomes" id="UP001302321">
    <property type="component" value="Unassembled WGS sequence"/>
</dbReference>
<dbReference type="EMBL" id="MU866185">
    <property type="protein sequence ID" value="KAK4176778.1"/>
    <property type="molecule type" value="Genomic_DNA"/>
</dbReference>
<feature type="region of interest" description="Disordered" evidence="1">
    <location>
        <begin position="465"/>
        <end position="494"/>
    </location>
</feature>
<feature type="compositionally biased region" description="Polar residues" evidence="1">
    <location>
        <begin position="241"/>
        <end position="263"/>
    </location>
</feature>
<proteinExistence type="predicted"/>
<feature type="region of interest" description="Disordered" evidence="1">
    <location>
        <begin position="326"/>
        <end position="346"/>
    </location>
</feature>
<gene>
    <name evidence="2" type="ORF">QBC36DRAFT_238139</name>
</gene>
<keyword evidence="3" id="KW-1185">Reference proteome</keyword>
<feature type="compositionally biased region" description="Polar residues" evidence="1">
    <location>
        <begin position="571"/>
        <end position="595"/>
    </location>
</feature>
<feature type="region of interest" description="Disordered" evidence="1">
    <location>
        <begin position="216"/>
        <end position="271"/>
    </location>
</feature>
<organism evidence="2 3">
    <name type="scientific">Triangularia setosa</name>
    <dbReference type="NCBI Taxonomy" id="2587417"/>
    <lineage>
        <taxon>Eukaryota</taxon>
        <taxon>Fungi</taxon>
        <taxon>Dikarya</taxon>
        <taxon>Ascomycota</taxon>
        <taxon>Pezizomycotina</taxon>
        <taxon>Sordariomycetes</taxon>
        <taxon>Sordariomycetidae</taxon>
        <taxon>Sordariales</taxon>
        <taxon>Podosporaceae</taxon>
        <taxon>Triangularia</taxon>
    </lineage>
</organism>
<feature type="compositionally biased region" description="Low complexity" evidence="1">
    <location>
        <begin position="742"/>
        <end position="753"/>
    </location>
</feature>